<sequence length="75" mass="8514">MAYSLYKTKYITSQGETWDTISEDFYGTPYKVSNLIDCNPQYANILIFDDGVELSIPILDSQSPDTLPPWKRGTS</sequence>
<reference evidence="1 2" key="1">
    <citation type="submission" date="2020-09" db="EMBL/GenBank/DDBJ databases">
        <title>Characterization and genome sequencing of Ruminiclostridium sp. nov. MA18.</title>
        <authorList>
            <person name="Rettenmaier R."/>
            <person name="Kowollik M.-L."/>
            <person name="Liebl W."/>
            <person name="Zverlov V."/>
        </authorList>
    </citation>
    <scope>NUCLEOTIDE SEQUENCE [LARGE SCALE GENOMIC DNA]</scope>
    <source>
        <strain evidence="1 2">MA18</strain>
    </source>
</reference>
<dbReference type="KEGG" id="rher:EHE19_001600"/>
<name>A0A7H1VPF4_9FIRM</name>
<evidence type="ECO:0000313" key="1">
    <source>
        <dbReference type="EMBL" id="QNU67266.1"/>
    </source>
</evidence>
<dbReference type="Proteomes" id="UP000306409">
    <property type="component" value="Chromosome"/>
</dbReference>
<dbReference type="EMBL" id="CP061336">
    <property type="protein sequence ID" value="QNU67266.1"/>
    <property type="molecule type" value="Genomic_DNA"/>
</dbReference>
<organism evidence="1 2">
    <name type="scientific">Ruminiclostridium herbifermentans</name>
    <dbReference type="NCBI Taxonomy" id="2488810"/>
    <lineage>
        <taxon>Bacteria</taxon>
        <taxon>Bacillati</taxon>
        <taxon>Bacillota</taxon>
        <taxon>Clostridia</taxon>
        <taxon>Eubacteriales</taxon>
        <taxon>Oscillospiraceae</taxon>
        <taxon>Ruminiclostridium</taxon>
    </lineage>
</organism>
<keyword evidence="2" id="KW-1185">Reference proteome</keyword>
<protein>
    <submittedName>
        <fullName evidence="1">Tail protein X</fullName>
    </submittedName>
</protein>
<dbReference type="Pfam" id="PF05489">
    <property type="entry name" value="Phage_tail_X"/>
    <property type="match status" value="1"/>
</dbReference>
<dbReference type="AlphaFoldDB" id="A0A7H1VPF4"/>
<gene>
    <name evidence="1" type="ORF">EHE19_001600</name>
</gene>
<proteinExistence type="predicted"/>
<dbReference type="RefSeq" id="WP_171003651.1">
    <property type="nucleotide sequence ID" value="NZ_CP061336.1"/>
</dbReference>
<accession>A0A7H1VPF4</accession>
<dbReference type="InterPro" id="IPR008861">
    <property type="entry name" value="GpX-like"/>
</dbReference>
<evidence type="ECO:0000313" key="2">
    <source>
        <dbReference type="Proteomes" id="UP000306409"/>
    </source>
</evidence>